<dbReference type="GO" id="GO:0051920">
    <property type="term" value="F:peroxiredoxin activity"/>
    <property type="evidence" value="ECO:0007669"/>
    <property type="project" value="InterPro"/>
</dbReference>
<feature type="domain" description="Carboxymuconolactone decarboxylase-like" evidence="1">
    <location>
        <begin position="41"/>
        <end position="102"/>
    </location>
</feature>
<dbReference type="SUPFAM" id="SSF69118">
    <property type="entry name" value="AhpD-like"/>
    <property type="match status" value="1"/>
</dbReference>
<dbReference type="Proteomes" id="UP000184050">
    <property type="component" value="Unassembled WGS sequence"/>
</dbReference>
<dbReference type="InterPro" id="IPR003779">
    <property type="entry name" value="CMD-like"/>
</dbReference>
<reference evidence="2 3" key="1">
    <citation type="submission" date="2016-11" db="EMBL/GenBank/DDBJ databases">
        <authorList>
            <person name="Jaros S."/>
            <person name="Januszkiewicz K."/>
            <person name="Wedrychowicz H."/>
        </authorList>
    </citation>
    <scope>NUCLEOTIDE SEQUENCE [LARGE SCALE GENOMIC DNA]</scope>
    <source>
        <strain evidence="2 3">DSM 27063</strain>
    </source>
</reference>
<sequence>MTQFKLHTLETAPEGAKEILEEAQKQNGFIPNLYKIMAESPEVLKAYTQMNQLFTETSFSQTEKNIVWLTVSYNNSCHYCMTIHSMVAKMFKLSDEMIEALRTGKPLNDSKLQALRKFTDTMVEKRGWASEEELQEFLNAGYSRKNALELVVGIGQKIISNYVNHISHTPIDEQIKDFKWEATSEKTE</sequence>
<dbReference type="PANTHER" id="PTHR35446">
    <property type="entry name" value="SI:CH211-175M2.5"/>
    <property type="match status" value="1"/>
</dbReference>
<dbReference type="Pfam" id="PF02627">
    <property type="entry name" value="CMD"/>
    <property type="match status" value="1"/>
</dbReference>
<dbReference type="Gene3D" id="1.20.1290.10">
    <property type="entry name" value="AhpD-like"/>
    <property type="match status" value="1"/>
</dbReference>
<dbReference type="STRING" id="1168035.SAMN05444280_13526"/>
<dbReference type="AlphaFoldDB" id="A0A1M6MRV6"/>
<dbReference type="InterPro" id="IPR029032">
    <property type="entry name" value="AhpD-like"/>
</dbReference>
<gene>
    <name evidence="2" type="ORF">SAMN05444280_13526</name>
</gene>
<evidence type="ECO:0000313" key="2">
    <source>
        <dbReference type="EMBL" id="SHJ86142.1"/>
    </source>
</evidence>
<evidence type="ECO:0000313" key="3">
    <source>
        <dbReference type="Proteomes" id="UP000184050"/>
    </source>
</evidence>
<keyword evidence="2" id="KW-0575">Peroxidase</keyword>
<organism evidence="2 3">
    <name type="scientific">Tangfeifania diversioriginum</name>
    <dbReference type="NCBI Taxonomy" id="1168035"/>
    <lineage>
        <taxon>Bacteria</taxon>
        <taxon>Pseudomonadati</taxon>
        <taxon>Bacteroidota</taxon>
        <taxon>Bacteroidia</taxon>
        <taxon>Marinilabiliales</taxon>
        <taxon>Prolixibacteraceae</taxon>
        <taxon>Tangfeifania</taxon>
    </lineage>
</organism>
<proteinExistence type="predicted"/>
<name>A0A1M6MRV6_9BACT</name>
<accession>A0A1M6MRV6</accession>
<evidence type="ECO:0000259" key="1">
    <source>
        <dbReference type="Pfam" id="PF02627"/>
    </source>
</evidence>
<dbReference type="PANTHER" id="PTHR35446:SF3">
    <property type="entry name" value="CMD DOMAIN-CONTAINING PROTEIN"/>
    <property type="match status" value="1"/>
</dbReference>
<keyword evidence="2" id="KW-0560">Oxidoreductase</keyword>
<dbReference type="EMBL" id="FQZE01000035">
    <property type="protein sequence ID" value="SHJ86142.1"/>
    <property type="molecule type" value="Genomic_DNA"/>
</dbReference>
<protein>
    <submittedName>
        <fullName evidence="2">Uncharacterized peroxidase-related enzyme</fullName>
    </submittedName>
</protein>
<dbReference type="OrthoDB" id="9808310at2"/>
<dbReference type="RefSeq" id="WP_073172778.1">
    <property type="nucleotide sequence ID" value="NZ_FQZE01000035.1"/>
</dbReference>
<keyword evidence="3" id="KW-1185">Reference proteome</keyword>